<evidence type="ECO:0000256" key="4">
    <source>
        <dbReference type="PROSITE-ProRule" id="PRU00023"/>
    </source>
</evidence>
<organism evidence="6">
    <name type="scientific">Nothobranchius kuhntae</name>
    <name type="common">Beira killifish</name>
    <dbReference type="NCBI Taxonomy" id="321403"/>
    <lineage>
        <taxon>Eukaryota</taxon>
        <taxon>Metazoa</taxon>
        <taxon>Chordata</taxon>
        <taxon>Craniata</taxon>
        <taxon>Vertebrata</taxon>
        <taxon>Euteleostomi</taxon>
        <taxon>Actinopterygii</taxon>
        <taxon>Neopterygii</taxon>
        <taxon>Teleostei</taxon>
        <taxon>Neoteleostei</taxon>
        <taxon>Acanthomorphata</taxon>
        <taxon>Ovalentaria</taxon>
        <taxon>Atherinomorphae</taxon>
        <taxon>Cyprinodontiformes</taxon>
        <taxon>Nothobranchiidae</taxon>
        <taxon>Nothobranchius</taxon>
    </lineage>
</organism>
<dbReference type="AlphaFoldDB" id="A0A1A8IQH3"/>
<proteinExistence type="inferred from homology"/>
<dbReference type="PANTHER" id="PTHR14491">
    <property type="entry name" value="SOSONDOWAH, ISOFORM G"/>
    <property type="match status" value="1"/>
</dbReference>
<keyword evidence="1" id="KW-0677">Repeat</keyword>
<feature type="compositionally biased region" description="Basic and acidic residues" evidence="5">
    <location>
        <begin position="10"/>
        <end position="22"/>
    </location>
</feature>
<dbReference type="SUPFAM" id="SSF48403">
    <property type="entry name" value="Ankyrin repeat"/>
    <property type="match status" value="1"/>
</dbReference>
<reference evidence="6" key="2">
    <citation type="submission" date="2016-06" db="EMBL/GenBank/DDBJ databases">
        <title>The genome of a short-lived fish provides insights into sex chromosome evolution and the genetic control of aging.</title>
        <authorList>
            <person name="Reichwald K."/>
            <person name="Felder M."/>
            <person name="Petzold A."/>
            <person name="Koch P."/>
            <person name="Groth M."/>
            <person name="Platzer M."/>
        </authorList>
    </citation>
    <scope>NUCLEOTIDE SEQUENCE</scope>
    <source>
        <tissue evidence="6">Brain</tissue>
    </source>
</reference>
<feature type="compositionally biased region" description="Basic and acidic residues" evidence="5">
    <location>
        <begin position="53"/>
        <end position="73"/>
    </location>
</feature>
<feature type="repeat" description="ANK" evidence="4">
    <location>
        <begin position="237"/>
        <end position="258"/>
    </location>
</feature>
<sequence length="396" mass="44701">MGNSFTQRRGSREEEQHGKDQIPEISVIQASPLPVQGSMFIMPDPKQPGPEHTGLRSTERHAGIEGQRPKVSEHAQVSPASMEEECEDGGDESLFVSDTRSLSGSEDTPRCSRRHFLEVMMSTSPEVRHNVDLRGSLYLSRSSSDSQVFSNMEDDRTSVALDPLEHEWMLRSPDGEWNSLHRLLIAEPSLAVRKDFVTGFTCLHWAAKLGRPELIALIMNFSRQHDVPVSVDVRSNSGYTPLHIAAMHRHLEVLKLLVGAYNADVEVRDYSGRKAFQYLTGGVSVDIQDIIGAYEQSKSESPDRRVGGRWRFSKVLHTNLNTPWLLGTTDSLDGEDQHGEKLVRRRSSLSRMKPKLEKLRRRTSQIVHSTSHHDQEKLEGSKKGFFKSRPNTHFFG</sequence>
<feature type="region of interest" description="Disordered" evidence="5">
    <location>
        <begin position="1"/>
        <end position="78"/>
    </location>
</feature>
<dbReference type="Gene3D" id="1.25.40.20">
    <property type="entry name" value="Ankyrin repeat-containing domain"/>
    <property type="match status" value="1"/>
</dbReference>
<dbReference type="SMART" id="SM00248">
    <property type="entry name" value="ANK"/>
    <property type="match status" value="2"/>
</dbReference>
<protein>
    <submittedName>
        <fullName evidence="6">Sosondowah ankyrin repeat domain family Cb</fullName>
    </submittedName>
</protein>
<feature type="region of interest" description="Disordered" evidence="5">
    <location>
        <begin position="355"/>
        <end position="396"/>
    </location>
</feature>
<accession>A0A1A8IQH3</accession>
<evidence type="ECO:0000256" key="3">
    <source>
        <dbReference type="ARBA" id="ARBA00038122"/>
    </source>
</evidence>
<dbReference type="PROSITE" id="PS50088">
    <property type="entry name" value="ANK_REPEAT"/>
    <property type="match status" value="1"/>
</dbReference>
<evidence type="ECO:0000256" key="1">
    <source>
        <dbReference type="ARBA" id="ARBA00022737"/>
    </source>
</evidence>
<evidence type="ECO:0000313" key="6">
    <source>
        <dbReference type="EMBL" id="SBQ98772.1"/>
    </source>
</evidence>
<evidence type="ECO:0000256" key="2">
    <source>
        <dbReference type="ARBA" id="ARBA00023043"/>
    </source>
</evidence>
<keyword evidence="2 4" id="KW-0040">ANK repeat</keyword>
<dbReference type="Pfam" id="PF12796">
    <property type="entry name" value="Ank_2"/>
    <property type="match status" value="1"/>
</dbReference>
<name>A0A1A8IQH3_NOTKU</name>
<evidence type="ECO:0000256" key="5">
    <source>
        <dbReference type="SAM" id="MobiDB-lite"/>
    </source>
</evidence>
<gene>
    <name evidence="6" type="primary">SOWAHCB</name>
</gene>
<dbReference type="PANTHER" id="PTHR14491:SF4">
    <property type="entry name" value="ANKYRIN REPEAT DOMAIN-CONTAINING PROTEIN SOWAHC"/>
    <property type="match status" value="1"/>
</dbReference>
<reference evidence="6" key="1">
    <citation type="submission" date="2016-05" db="EMBL/GenBank/DDBJ databases">
        <authorList>
            <person name="Lavstsen T."/>
            <person name="Jespersen J.S."/>
        </authorList>
    </citation>
    <scope>NUCLEOTIDE SEQUENCE</scope>
    <source>
        <tissue evidence="6">Brain</tissue>
    </source>
</reference>
<dbReference type="PROSITE" id="PS50297">
    <property type="entry name" value="ANK_REP_REGION"/>
    <property type="match status" value="1"/>
</dbReference>
<comment type="similarity">
    <text evidence="3">Belongs to the SOWAH family.</text>
</comment>
<dbReference type="InterPro" id="IPR036770">
    <property type="entry name" value="Ankyrin_rpt-contain_sf"/>
</dbReference>
<dbReference type="InterPro" id="IPR002110">
    <property type="entry name" value="Ankyrin_rpt"/>
</dbReference>
<dbReference type="EMBL" id="HAED01012378">
    <property type="protein sequence ID" value="SBQ98772.1"/>
    <property type="molecule type" value="Transcribed_RNA"/>
</dbReference>
<feature type="compositionally biased region" description="Basic and acidic residues" evidence="5">
    <location>
        <begin position="371"/>
        <end position="382"/>
    </location>
</feature>